<feature type="signal peptide" evidence="2">
    <location>
        <begin position="1"/>
        <end position="22"/>
    </location>
</feature>
<dbReference type="InterPro" id="IPR001638">
    <property type="entry name" value="Solute-binding_3/MltF_N"/>
</dbReference>
<dbReference type="EMBL" id="QZWZ01000025">
    <property type="protein sequence ID" value="RJT32689.1"/>
    <property type="molecule type" value="Genomic_DNA"/>
</dbReference>
<dbReference type="Pfam" id="PF00497">
    <property type="entry name" value="SBP_bac_3"/>
    <property type="match status" value="1"/>
</dbReference>
<sequence>MKIRKLIAASLFACVAAGVADAQERPTHLKIGTSLTQMPWGFYDEDQKPTGVDVALCGAIAQQIGATAEFISLDFKGLIPALQAGRFDMVCAAMYITPEREKTIAMVPYIKASQTVVTKKTSTIEGLDGLCGHSVSVLQGSGSLKVLQQTSATCEAGGKPAVTIQAFDTQPVAIRALENDSVDGFIATDALISFYMTKNDSLKKVATGISPNLLGIGFQTENASLAKLVAESLATMKANGSYDAILKKWGIESAALDAK</sequence>
<evidence type="ECO:0000313" key="5">
    <source>
        <dbReference type="Proteomes" id="UP000272706"/>
    </source>
</evidence>
<keyword evidence="1 2" id="KW-0732">Signal</keyword>
<dbReference type="Proteomes" id="UP000272706">
    <property type="component" value="Unassembled WGS sequence"/>
</dbReference>
<dbReference type="PANTHER" id="PTHR35936:SF17">
    <property type="entry name" value="ARGININE-BINDING EXTRACELLULAR PROTEIN ARTP"/>
    <property type="match status" value="1"/>
</dbReference>
<evidence type="ECO:0000259" key="3">
    <source>
        <dbReference type="SMART" id="SM00062"/>
    </source>
</evidence>
<dbReference type="RefSeq" id="WP_120017174.1">
    <property type="nucleotide sequence ID" value="NZ_QZWZ01000025.1"/>
</dbReference>
<dbReference type="SUPFAM" id="SSF53850">
    <property type="entry name" value="Periplasmic binding protein-like II"/>
    <property type="match status" value="1"/>
</dbReference>
<dbReference type="OrthoDB" id="4577708at2"/>
<accession>A0A3A5KCP9</accession>
<name>A0A3A5KCP9_9HYPH</name>
<keyword evidence="5" id="KW-1185">Reference proteome</keyword>
<organism evidence="4 5">
    <name type="scientific">Mesorhizobium waimense</name>
    <dbReference type="NCBI Taxonomy" id="1300307"/>
    <lineage>
        <taxon>Bacteria</taxon>
        <taxon>Pseudomonadati</taxon>
        <taxon>Pseudomonadota</taxon>
        <taxon>Alphaproteobacteria</taxon>
        <taxon>Hyphomicrobiales</taxon>
        <taxon>Phyllobacteriaceae</taxon>
        <taxon>Mesorhizobium</taxon>
    </lineage>
</organism>
<evidence type="ECO:0000256" key="1">
    <source>
        <dbReference type="ARBA" id="ARBA00022729"/>
    </source>
</evidence>
<feature type="domain" description="Solute-binding protein family 3/N-terminal" evidence="3">
    <location>
        <begin position="28"/>
        <end position="253"/>
    </location>
</feature>
<dbReference type="CDD" id="cd01004">
    <property type="entry name" value="PBP2_MidA_like"/>
    <property type="match status" value="1"/>
</dbReference>
<comment type="caution">
    <text evidence="4">The sequence shown here is derived from an EMBL/GenBank/DDBJ whole genome shotgun (WGS) entry which is preliminary data.</text>
</comment>
<proteinExistence type="predicted"/>
<dbReference type="PANTHER" id="PTHR35936">
    <property type="entry name" value="MEMBRANE-BOUND LYTIC MUREIN TRANSGLYCOSYLASE F"/>
    <property type="match status" value="1"/>
</dbReference>
<dbReference type="Gene3D" id="3.40.190.10">
    <property type="entry name" value="Periplasmic binding protein-like II"/>
    <property type="match status" value="2"/>
</dbReference>
<dbReference type="SMART" id="SM00062">
    <property type="entry name" value="PBPb"/>
    <property type="match status" value="1"/>
</dbReference>
<gene>
    <name evidence="4" type="ORF">D3227_26210</name>
</gene>
<evidence type="ECO:0000313" key="4">
    <source>
        <dbReference type="EMBL" id="RJT32689.1"/>
    </source>
</evidence>
<protein>
    <recommendedName>
        <fullName evidence="3">Solute-binding protein family 3/N-terminal domain-containing protein</fullName>
    </recommendedName>
</protein>
<feature type="chain" id="PRO_5017224177" description="Solute-binding protein family 3/N-terminal domain-containing protein" evidence="2">
    <location>
        <begin position="23"/>
        <end position="259"/>
    </location>
</feature>
<dbReference type="AlphaFoldDB" id="A0A3A5KCP9"/>
<reference evidence="4 5" key="1">
    <citation type="submission" date="2018-09" db="EMBL/GenBank/DDBJ databases">
        <title>Mesorhizobium carmichaelinearum sp. nov. isolated from Carmichaelinea spp. root nodules in New Zealand.</title>
        <authorList>
            <person name="De Meyer S.E."/>
        </authorList>
    </citation>
    <scope>NUCLEOTIDE SEQUENCE [LARGE SCALE GENOMIC DNA]</scope>
    <source>
        <strain evidence="4 5">ICMP19557</strain>
    </source>
</reference>
<evidence type="ECO:0000256" key="2">
    <source>
        <dbReference type="SAM" id="SignalP"/>
    </source>
</evidence>